<evidence type="ECO:0000256" key="9">
    <source>
        <dbReference type="ARBA" id="ARBA00038867"/>
    </source>
</evidence>
<dbReference type="PANTHER" id="PTHR13906">
    <property type="entry name" value="PORCUPINE"/>
    <property type="match status" value="1"/>
</dbReference>
<comment type="catalytic activity">
    <reaction evidence="11">
        <text>[Wnt protein]-L-serine + (9Z)-hexadecenoyl-CoA = [Wnt protein]-O-(9Z)-hexadecenoyl-L-serine + CoA</text>
        <dbReference type="Rhea" id="RHEA:45336"/>
        <dbReference type="Rhea" id="RHEA-COMP:11170"/>
        <dbReference type="Rhea" id="RHEA-COMP:11171"/>
        <dbReference type="ChEBI" id="CHEBI:29999"/>
        <dbReference type="ChEBI" id="CHEBI:57287"/>
        <dbReference type="ChEBI" id="CHEBI:61540"/>
        <dbReference type="ChEBI" id="CHEBI:85189"/>
        <dbReference type="EC" id="2.3.1.250"/>
    </reaction>
</comment>
<protein>
    <recommendedName>
        <fullName evidence="10">Protein-serine O-palmitoleoyltransferase porcupine</fullName>
        <ecNumber evidence="9">2.3.1.250</ecNumber>
    </recommendedName>
</protein>
<evidence type="ECO:0000313" key="14">
    <source>
        <dbReference type="EMBL" id="JAQ00681.1"/>
    </source>
</evidence>
<evidence type="ECO:0000256" key="7">
    <source>
        <dbReference type="ARBA" id="ARBA00023315"/>
    </source>
</evidence>
<feature type="transmembrane region" description="Helical" evidence="12">
    <location>
        <begin position="225"/>
        <end position="247"/>
    </location>
</feature>
<feature type="transmembrane region" description="Helical" evidence="12">
    <location>
        <begin position="319"/>
        <end position="338"/>
    </location>
</feature>
<evidence type="ECO:0000256" key="5">
    <source>
        <dbReference type="ARBA" id="ARBA00022989"/>
    </source>
</evidence>
<evidence type="ECO:0000256" key="3">
    <source>
        <dbReference type="ARBA" id="ARBA00022687"/>
    </source>
</evidence>
<evidence type="ECO:0000256" key="8">
    <source>
        <dbReference type="ARBA" id="ARBA00038269"/>
    </source>
</evidence>
<dbReference type="GO" id="GO:0005783">
    <property type="term" value="C:endoplasmic reticulum"/>
    <property type="evidence" value="ECO:0007669"/>
    <property type="project" value="TreeGrafter"/>
</dbReference>
<comment type="similarity">
    <text evidence="8">Belongs to the membrane-bound acyltransferase family. Porcupine subfamily.</text>
</comment>
<comment type="subcellular location">
    <subcellularLocation>
        <location evidence="1">Membrane</location>
        <topology evidence="1">Multi-pass membrane protein</topology>
    </subcellularLocation>
</comment>
<proteinExistence type="inferred from homology"/>
<keyword evidence="4 12" id="KW-0812">Transmembrane</keyword>
<feature type="transmembrane region" description="Helical" evidence="12">
    <location>
        <begin position="55"/>
        <end position="72"/>
    </location>
</feature>
<gene>
    <name evidence="14" type="primary">Porcn_2</name>
    <name evidence="15" type="synonym">Porcn_3</name>
    <name evidence="13" type="synonym">Porcn_4</name>
    <name evidence="13" type="ORF">g.82713</name>
    <name evidence="15" type="ORF">g.82719</name>
    <name evidence="14" type="ORF">g.82720</name>
</gene>
<dbReference type="PANTHER" id="PTHR13906:SF12">
    <property type="entry name" value="PROTEIN-SERINE O-PALMITOLEOYLTRANSFERASE PORCUPINE"/>
    <property type="match status" value="1"/>
</dbReference>
<evidence type="ECO:0000313" key="15">
    <source>
        <dbReference type="EMBL" id="JAQ01079.1"/>
    </source>
</evidence>
<dbReference type="InterPro" id="IPR049941">
    <property type="entry name" value="LPLAT_7/PORCN-like"/>
</dbReference>
<keyword evidence="7" id="KW-0012">Acyltransferase</keyword>
<sequence length="462" mass="52606">MYDDLAPEPDSYDLLEDDDSYFYQDAGGDDDDLSTFTTSISTVYRYCLKPTVLDAYSNLLHIFLVCLVFRTLTQLVKIPHPFHHLTSAFSGVYVLYVVFGYNAVYTVLLAAFGCVSLKTSQLLPSRHRDYITSAIFLFYLLISEFGLINQPTWERIRGPQMVMCMKIISYCFDLRHSSSRAFNAYDFLGYVLCPGTLVFGPWVPFADYMAAFENDKWDLKWLSKVFSHFLKSLFFFALSVCLLEWIIPDEASPNWLMYRDAMLFRVGHYFVSFVSETSAHCAGLTKTEVTRPMSIEFPDSLVQVVVYWNLPIHRWLKTYVFRTTLPAGTFVAVMSTYFVSALLHGANAKLSAILLSLGIYTYVEYCLRKKLSDMFGACIAARPCTQPCSTHKHRTTSNIVVHTINLAFSLLAMFHLAYLGSIIDTTGGSSLEPFSRWARVSYVSHVMVVATYLVHCSLSLIW</sequence>
<evidence type="ECO:0000256" key="11">
    <source>
        <dbReference type="ARBA" id="ARBA00047978"/>
    </source>
</evidence>
<evidence type="ECO:0000256" key="2">
    <source>
        <dbReference type="ARBA" id="ARBA00022679"/>
    </source>
</evidence>
<dbReference type="GO" id="GO:0016055">
    <property type="term" value="P:Wnt signaling pathway"/>
    <property type="evidence" value="ECO:0007669"/>
    <property type="project" value="UniProtKB-KW"/>
</dbReference>
<evidence type="ECO:0000256" key="4">
    <source>
        <dbReference type="ARBA" id="ARBA00022692"/>
    </source>
</evidence>
<evidence type="ECO:0000256" key="1">
    <source>
        <dbReference type="ARBA" id="ARBA00004141"/>
    </source>
</evidence>
<keyword evidence="2 14" id="KW-0808">Transferase</keyword>
<keyword evidence="6 12" id="KW-0472">Membrane</keyword>
<keyword evidence="5 12" id="KW-1133">Transmembrane helix</keyword>
<dbReference type="EC" id="2.3.1.250" evidence="9"/>
<feature type="transmembrane region" description="Helical" evidence="12">
    <location>
        <begin position="350"/>
        <end position="367"/>
    </location>
</feature>
<dbReference type="GO" id="GO:1990698">
    <property type="term" value="F:palmitoleoyltransferase activity"/>
    <property type="evidence" value="ECO:0007669"/>
    <property type="project" value="UniProtKB-EC"/>
</dbReference>
<keyword evidence="3" id="KW-0879">Wnt signaling pathway</keyword>
<dbReference type="AlphaFoldDB" id="A0A146KW05"/>
<name>A0A146KW05_LYGHE</name>
<dbReference type="GO" id="GO:0061355">
    <property type="term" value="P:Wnt protein secretion"/>
    <property type="evidence" value="ECO:0007669"/>
    <property type="project" value="TreeGrafter"/>
</dbReference>
<reference evidence="14" key="1">
    <citation type="journal article" date="2016" name="Gigascience">
        <title>De novo construction of an expanded transcriptome assembly for the western tarnished plant bug, Lygus hesperus.</title>
        <authorList>
            <person name="Tassone E.E."/>
            <person name="Geib S.M."/>
            <person name="Hall B."/>
            <person name="Fabrick J.A."/>
            <person name="Brent C.S."/>
            <person name="Hull J.J."/>
        </authorList>
    </citation>
    <scope>NUCLEOTIDE SEQUENCE</scope>
</reference>
<dbReference type="GO" id="GO:0030258">
    <property type="term" value="P:lipid modification"/>
    <property type="evidence" value="ECO:0007669"/>
    <property type="project" value="TreeGrafter"/>
</dbReference>
<feature type="transmembrane region" description="Helical" evidence="12">
    <location>
        <begin position="399"/>
        <end position="420"/>
    </location>
</feature>
<dbReference type="EMBL" id="GDHC01017550">
    <property type="protein sequence ID" value="JAQ01079.1"/>
    <property type="molecule type" value="Transcribed_RNA"/>
</dbReference>
<feature type="transmembrane region" description="Helical" evidence="12">
    <location>
        <begin position="187"/>
        <end position="205"/>
    </location>
</feature>
<dbReference type="InterPro" id="IPR004299">
    <property type="entry name" value="MBOAT_fam"/>
</dbReference>
<dbReference type="GO" id="GO:0016020">
    <property type="term" value="C:membrane"/>
    <property type="evidence" value="ECO:0007669"/>
    <property type="project" value="UniProtKB-SubCell"/>
</dbReference>
<evidence type="ECO:0000256" key="12">
    <source>
        <dbReference type="SAM" id="Phobius"/>
    </source>
</evidence>
<evidence type="ECO:0000313" key="13">
    <source>
        <dbReference type="EMBL" id="JAP97037.1"/>
    </source>
</evidence>
<organism evidence="14">
    <name type="scientific">Lygus hesperus</name>
    <name type="common">Western plant bug</name>
    <dbReference type="NCBI Taxonomy" id="30085"/>
    <lineage>
        <taxon>Eukaryota</taxon>
        <taxon>Metazoa</taxon>
        <taxon>Ecdysozoa</taxon>
        <taxon>Arthropoda</taxon>
        <taxon>Hexapoda</taxon>
        <taxon>Insecta</taxon>
        <taxon>Pterygota</taxon>
        <taxon>Neoptera</taxon>
        <taxon>Paraneoptera</taxon>
        <taxon>Hemiptera</taxon>
        <taxon>Heteroptera</taxon>
        <taxon>Panheteroptera</taxon>
        <taxon>Cimicomorpha</taxon>
        <taxon>Miridae</taxon>
        <taxon>Mirini</taxon>
        <taxon>Lygus</taxon>
    </lineage>
</organism>
<feature type="transmembrane region" description="Helical" evidence="12">
    <location>
        <begin position="130"/>
        <end position="148"/>
    </location>
</feature>
<dbReference type="Pfam" id="PF03062">
    <property type="entry name" value="MBOAT"/>
    <property type="match status" value="1"/>
</dbReference>
<dbReference type="GO" id="GO:0017147">
    <property type="term" value="F:Wnt-protein binding"/>
    <property type="evidence" value="ECO:0007669"/>
    <property type="project" value="TreeGrafter"/>
</dbReference>
<dbReference type="EMBL" id="GDHC01021591">
    <property type="protein sequence ID" value="JAP97037.1"/>
    <property type="molecule type" value="Transcribed_RNA"/>
</dbReference>
<accession>A0A146KW05</accession>
<feature type="transmembrane region" description="Helical" evidence="12">
    <location>
        <begin position="440"/>
        <end position="461"/>
    </location>
</feature>
<evidence type="ECO:0000256" key="6">
    <source>
        <dbReference type="ARBA" id="ARBA00023136"/>
    </source>
</evidence>
<feature type="transmembrane region" description="Helical" evidence="12">
    <location>
        <begin position="93"/>
        <end position="118"/>
    </location>
</feature>
<dbReference type="EMBL" id="GDHC01017948">
    <property type="protein sequence ID" value="JAQ00681.1"/>
    <property type="molecule type" value="Transcribed_RNA"/>
</dbReference>
<evidence type="ECO:0000256" key="10">
    <source>
        <dbReference type="ARBA" id="ARBA00040371"/>
    </source>
</evidence>